<comment type="caution">
    <text evidence="4">The sequence shown here is derived from an EMBL/GenBank/DDBJ whole genome shotgun (WGS) entry which is preliminary data.</text>
</comment>
<evidence type="ECO:0000256" key="2">
    <source>
        <dbReference type="ARBA" id="ARBA00022679"/>
    </source>
</evidence>
<dbReference type="InterPro" id="IPR027417">
    <property type="entry name" value="P-loop_NTPase"/>
</dbReference>
<evidence type="ECO:0000259" key="3">
    <source>
        <dbReference type="Pfam" id="PF00685"/>
    </source>
</evidence>
<evidence type="ECO:0000256" key="1">
    <source>
        <dbReference type="ARBA" id="ARBA00005771"/>
    </source>
</evidence>
<dbReference type="SUPFAM" id="SSF52540">
    <property type="entry name" value="P-loop containing nucleoside triphosphate hydrolases"/>
    <property type="match status" value="1"/>
</dbReference>
<evidence type="ECO:0000313" key="5">
    <source>
        <dbReference type="Proteomes" id="UP000245119"/>
    </source>
</evidence>
<gene>
    <name evidence="4" type="ORF">C0Q70_08442</name>
</gene>
<accession>A0A2T7PHV8</accession>
<evidence type="ECO:0000313" key="4">
    <source>
        <dbReference type="EMBL" id="PVD32994.1"/>
    </source>
</evidence>
<keyword evidence="2" id="KW-0808">Transferase</keyword>
<dbReference type="EMBL" id="PZQS01000004">
    <property type="protein sequence ID" value="PVD32994.1"/>
    <property type="molecule type" value="Genomic_DNA"/>
</dbReference>
<dbReference type="GO" id="GO:0008146">
    <property type="term" value="F:sulfotransferase activity"/>
    <property type="evidence" value="ECO:0007669"/>
    <property type="project" value="InterPro"/>
</dbReference>
<organism evidence="4 5">
    <name type="scientific">Pomacea canaliculata</name>
    <name type="common">Golden apple snail</name>
    <dbReference type="NCBI Taxonomy" id="400727"/>
    <lineage>
        <taxon>Eukaryota</taxon>
        <taxon>Metazoa</taxon>
        <taxon>Spiralia</taxon>
        <taxon>Lophotrochozoa</taxon>
        <taxon>Mollusca</taxon>
        <taxon>Gastropoda</taxon>
        <taxon>Caenogastropoda</taxon>
        <taxon>Architaenioglossa</taxon>
        <taxon>Ampullarioidea</taxon>
        <taxon>Ampullariidae</taxon>
        <taxon>Pomacea</taxon>
    </lineage>
</organism>
<feature type="domain" description="Sulfotransferase" evidence="3">
    <location>
        <begin position="48"/>
        <end position="290"/>
    </location>
</feature>
<reference evidence="4 5" key="1">
    <citation type="submission" date="2018-04" db="EMBL/GenBank/DDBJ databases">
        <title>The genome of golden apple snail Pomacea canaliculata provides insight into stress tolerance and invasive adaptation.</title>
        <authorList>
            <person name="Liu C."/>
            <person name="Liu B."/>
            <person name="Ren Y."/>
            <person name="Zhang Y."/>
            <person name="Wang H."/>
            <person name="Li S."/>
            <person name="Jiang F."/>
            <person name="Yin L."/>
            <person name="Zhang G."/>
            <person name="Qian W."/>
            <person name="Fan W."/>
        </authorList>
    </citation>
    <scope>NUCLEOTIDE SEQUENCE [LARGE SCALE GENOMIC DNA]</scope>
    <source>
        <strain evidence="4">SZHN2017</strain>
        <tissue evidence="4">Muscle</tissue>
    </source>
</reference>
<protein>
    <recommendedName>
        <fullName evidence="3">Sulfotransferase domain-containing protein</fullName>
    </recommendedName>
</protein>
<dbReference type="OrthoDB" id="6341251at2759"/>
<dbReference type="Proteomes" id="UP000245119">
    <property type="component" value="Linkage Group LG4"/>
</dbReference>
<dbReference type="Pfam" id="PF00685">
    <property type="entry name" value="Sulfotransfer_1"/>
    <property type="match status" value="1"/>
</dbReference>
<dbReference type="InterPro" id="IPR000863">
    <property type="entry name" value="Sulfotransferase_dom"/>
</dbReference>
<sequence>MEQVGNEGRAPPGPPLVEVEGIWFPKFFETNRPMKEQIDYIRGLDLRDDDVLICAYAKAGTHWTWEVVSMLMAGKVEYRKQSKETVMLEVVELEGVESLPSPRVLNTHLPVNMLPRQVKDKKGRIIFVYRNPKDLLVSLYFHIKQMPGSSDLALQELEEAFLTGWTPFGSFFNYMKEWDAFIKENPDLSIFKASYEDMKEDPVGSVRELSEFLGVNAPPELCAAIADACGFQKLKHAAETMKEISPHFSRPDNLPVQMFRRGEVGDWKNHLTVAQSERLDAAIKQQLDGCDFNFRYTLGRSSQPRVYSDDEPVDDAGKLTTPEVMIYHKGETSK</sequence>
<dbReference type="PANTHER" id="PTHR11783">
    <property type="entry name" value="SULFOTRANSFERASE SULT"/>
    <property type="match status" value="1"/>
</dbReference>
<proteinExistence type="inferred from homology"/>
<dbReference type="Gene3D" id="3.40.50.300">
    <property type="entry name" value="P-loop containing nucleotide triphosphate hydrolases"/>
    <property type="match status" value="1"/>
</dbReference>
<keyword evidence="5" id="KW-1185">Reference proteome</keyword>
<comment type="similarity">
    <text evidence="1">Belongs to the sulfotransferase 1 family.</text>
</comment>
<name>A0A2T7PHV8_POMCA</name>
<dbReference type="AlphaFoldDB" id="A0A2T7PHV8"/>